<dbReference type="Gene3D" id="3.40.50.620">
    <property type="entry name" value="HUPs"/>
    <property type="match status" value="1"/>
</dbReference>
<evidence type="ECO:0000259" key="11">
    <source>
        <dbReference type="Pfam" id="PF06574"/>
    </source>
</evidence>
<evidence type="ECO:0000256" key="6">
    <source>
        <dbReference type="ARBA" id="ARBA00022695"/>
    </source>
</evidence>
<keyword evidence="6" id="KW-0548">Nucleotidyltransferase</keyword>
<evidence type="ECO:0000256" key="10">
    <source>
        <dbReference type="ARBA" id="ARBA00049494"/>
    </source>
</evidence>
<dbReference type="Pfam" id="PF06574">
    <property type="entry name" value="FAD_syn"/>
    <property type="match status" value="1"/>
</dbReference>
<gene>
    <name evidence="12" type="ORF">Q4Q40_16165</name>
</gene>
<feature type="domain" description="FAD synthetase" evidence="11">
    <location>
        <begin position="9"/>
        <end position="28"/>
    </location>
</feature>
<evidence type="ECO:0000256" key="2">
    <source>
        <dbReference type="ARBA" id="ARBA00012393"/>
    </source>
</evidence>
<evidence type="ECO:0000256" key="4">
    <source>
        <dbReference type="ARBA" id="ARBA00022643"/>
    </source>
</evidence>
<evidence type="ECO:0000256" key="8">
    <source>
        <dbReference type="ARBA" id="ARBA00022827"/>
    </source>
</evidence>
<evidence type="ECO:0000256" key="1">
    <source>
        <dbReference type="ARBA" id="ARBA00004726"/>
    </source>
</evidence>
<evidence type="ECO:0000256" key="7">
    <source>
        <dbReference type="ARBA" id="ARBA00022741"/>
    </source>
</evidence>
<keyword evidence="13" id="KW-1185">Reference proteome</keyword>
<protein>
    <recommendedName>
        <fullName evidence="2">FAD synthase</fullName>
        <ecNumber evidence="2">2.7.7.2</ecNumber>
    </recommendedName>
</protein>
<evidence type="ECO:0000256" key="9">
    <source>
        <dbReference type="ARBA" id="ARBA00022840"/>
    </source>
</evidence>
<comment type="caution">
    <text evidence="12">The sequence shown here is derived from an EMBL/GenBank/DDBJ whole genome shotgun (WGS) entry which is preliminary data.</text>
</comment>
<dbReference type="Proteomes" id="UP001176806">
    <property type="component" value="Unassembled WGS sequence"/>
</dbReference>
<keyword evidence="4" id="KW-0288">FMN</keyword>
<dbReference type="SUPFAM" id="SSF52374">
    <property type="entry name" value="Nucleotidylyl transferase"/>
    <property type="match status" value="1"/>
</dbReference>
<evidence type="ECO:0000313" key="12">
    <source>
        <dbReference type="EMBL" id="MDO5975730.1"/>
    </source>
</evidence>
<organism evidence="12 13">
    <name type="scientific">Flavivirga jejuensis</name>
    <dbReference type="NCBI Taxonomy" id="870487"/>
    <lineage>
        <taxon>Bacteria</taxon>
        <taxon>Pseudomonadati</taxon>
        <taxon>Bacteroidota</taxon>
        <taxon>Flavobacteriia</taxon>
        <taxon>Flavobacteriales</taxon>
        <taxon>Flavobacteriaceae</taxon>
        <taxon>Flavivirga</taxon>
    </lineage>
</organism>
<evidence type="ECO:0000256" key="3">
    <source>
        <dbReference type="ARBA" id="ARBA00022630"/>
    </source>
</evidence>
<dbReference type="InterPro" id="IPR015864">
    <property type="entry name" value="FAD_synthase"/>
</dbReference>
<keyword evidence="8" id="KW-0274">FAD</keyword>
<dbReference type="EC" id="2.7.7.2" evidence="2"/>
<dbReference type="RefSeq" id="WP_303302946.1">
    <property type="nucleotide sequence ID" value="NZ_BAABDA010000050.1"/>
</dbReference>
<keyword evidence="5" id="KW-0808">Transferase</keyword>
<comment type="catalytic activity">
    <reaction evidence="10">
        <text>FMN + ATP + H(+) = FAD + diphosphate</text>
        <dbReference type="Rhea" id="RHEA:17237"/>
        <dbReference type="ChEBI" id="CHEBI:15378"/>
        <dbReference type="ChEBI" id="CHEBI:30616"/>
        <dbReference type="ChEBI" id="CHEBI:33019"/>
        <dbReference type="ChEBI" id="CHEBI:57692"/>
        <dbReference type="ChEBI" id="CHEBI:58210"/>
        <dbReference type="EC" id="2.7.7.2"/>
    </reaction>
</comment>
<accession>A0ABT8WRU7</accession>
<reference evidence="12" key="1">
    <citation type="submission" date="2023-07" db="EMBL/GenBank/DDBJ databases">
        <title>Two novel species in the genus Flavivirga.</title>
        <authorList>
            <person name="Kwon K."/>
        </authorList>
    </citation>
    <scope>NUCLEOTIDE SEQUENCE</scope>
    <source>
        <strain evidence="12">KACC 14158</strain>
    </source>
</reference>
<evidence type="ECO:0000313" key="13">
    <source>
        <dbReference type="Proteomes" id="UP001176806"/>
    </source>
</evidence>
<proteinExistence type="predicted"/>
<keyword evidence="3" id="KW-0285">Flavoprotein</keyword>
<sequence>MRNLKTLPEKQTVVTIGTFDGFHTGHQKNNKTLN</sequence>
<keyword evidence="9" id="KW-0067">ATP-binding</keyword>
<dbReference type="InterPro" id="IPR014729">
    <property type="entry name" value="Rossmann-like_a/b/a_fold"/>
</dbReference>
<evidence type="ECO:0000256" key="5">
    <source>
        <dbReference type="ARBA" id="ARBA00022679"/>
    </source>
</evidence>
<name>A0ABT8WRU7_9FLAO</name>
<keyword evidence="7" id="KW-0547">Nucleotide-binding</keyword>
<dbReference type="EMBL" id="JAUOEL010000005">
    <property type="protein sequence ID" value="MDO5975730.1"/>
    <property type="molecule type" value="Genomic_DNA"/>
</dbReference>
<comment type="pathway">
    <text evidence="1">Cofactor biosynthesis; FAD biosynthesis; FAD from FMN: step 1/1.</text>
</comment>